<feature type="compositionally biased region" description="Basic and acidic residues" evidence="1">
    <location>
        <begin position="516"/>
        <end position="530"/>
    </location>
</feature>
<protein>
    <recommendedName>
        <fullName evidence="2">DUF4211 domain-containing protein</fullName>
    </recommendedName>
</protein>
<feature type="domain" description="DUF4211" evidence="2">
    <location>
        <begin position="346"/>
        <end position="485"/>
    </location>
</feature>
<evidence type="ECO:0000259" key="2">
    <source>
        <dbReference type="Pfam" id="PF13926"/>
    </source>
</evidence>
<feature type="compositionally biased region" description="Basic and acidic residues" evidence="1">
    <location>
        <begin position="51"/>
        <end position="60"/>
    </location>
</feature>
<reference evidence="3" key="1">
    <citation type="journal article" date="2020" name="Stud. Mycol.">
        <title>101 Dothideomycetes genomes: a test case for predicting lifestyles and emergence of pathogens.</title>
        <authorList>
            <person name="Haridas S."/>
            <person name="Albert R."/>
            <person name="Binder M."/>
            <person name="Bloem J."/>
            <person name="Labutti K."/>
            <person name="Salamov A."/>
            <person name="Andreopoulos B."/>
            <person name="Baker S."/>
            <person name="Barry K."/>
            <person name="Bills G."/>
            <person name="Bluhm B."/>
            <person name="Cannon C."/>
            <person name="Castanera R."/>
            <person name="Culley D."/>
            <person name="Daum C."/>
            <person name="Ezra D."/>
            <person name="Gonzalez J."/>
            <person name="Henrissat B."/>
            <person name="Kuo A."/>
            <person name="Liang C."/>
            <person name="Lipzen A."/>
            <person name="Lutzoni F."/>
            <person name="Magnuson J."/>
            <person name="Mondo S."/>
            <person name="Nolan M."/>
            <person name="Ohm R."/>
            <person name="Pangilinan J."/>
            <person name="Park H.-J."/>
            <person name="Ramirez L."/>
            <person name="Alfaro M."/>
            <person name="Sun H."/>
            <person name="Tritt A."/>
            <person name="Yoshinaga Y."/>
            <person name="Zwiers L.-H."/>
            <person name="Turgeon B."/>
            <person name="Goodwin S."/>
            <person name="Spatafora J."/>
            <person name="Crous P."/>
            <person name="Grigoriev I."/>
        </authorList>
    </citation>
    <scope>NUCLEOTIDE SEQUENCE</scope>
    <source>
        <strain evidence="3">CBS 675.92</strain>
    </source>
</reference>
<feature type="compositionally biased region" description="Low complexity" evidence="1">
    <location>
        <begin position="31"/>
        <end position="40"/>
    </location>
</feature>
<feature type="compositionally biased region" description="Acidic residues" evidence="1">
    <location>
        <begin position="297"/>
        <end position="331"/>
    </location>
</feature>
<dbReference type="AlphaFoldDB" id="A0A6A5TZN9"/>
<evidence type="ECO:0000313" key="4">
    <source>
        <dbReference type="Proteomes" id="UP000800035"/>
    </source>
</evidence>
<feature type="region of interest" description="Disordered" evidence="1">
    <location>
        <begin position="1"/>
        <end position="332"/>
    </location>
</feature>
<dbReference type="InterPro" id="IPR025451">
    <property type="entry name" value="DUF4211"/>
</dbReference>
<dbReference type="OrthoDB" id="21499at2759"/>
<evidence type="ECO:0000256" key="1">
    <source>
        <dbReference type="SAM" id="MobiDB-lite"/>
    </source>
</evidence>
<dbReference type="PANTHER" id="PTHR14689">
    <property type="entry name" value="PHORBOL-ESTER_DAG-TYPE DOMAIN-CONTAINING PROTEIN"/>
    <property type="match status" value="1"/>
</dbReference>
<proteinExistence type="predicted"/>
<dbReference type="Proteomes" id="UP000800035">
    <property type="component" value="Unassembled WGS sequence"/>
</dbReference>
<evidence type="ECO:0000313" key="3">
    <source>
        <dbReference type="EMBL" id="KAF1957908.1"/>
    </source>
</evidence>
<feature type="region of interest" description="Disordered" evidence="1">
    <location>
        <begin position="482"/>
        <end position="530"/>
    </location>
</feature>
<accession>A0A6A5TZN9</accession>
<feature type="compositionally biased region" description="Low complexity" evidence="1">
    <location>
        <begin position="75"/>
        <end position="98"/>
    </location>
</feature>
<organism evidence="3 4">
    <name type="scientific">Byssothecium circinans</name>
    <dbReference type="NCBI Taxonomy" id="147558"/>
    <lineage>
        <taxon>Eukaryota</taxon>
        <taxon>Fungi</taxon>
        <taxon>Dikarya</taxon>
        <taxon>Ascomycota</taxon>
        <taxon>Pezizomycotina</taxon>
        <taxon>Dothideomycetes</taxon>
        <taxon>Pleosporomycetidae</taxon>
        <taxon>Pleosporales</taxon>
        <taxon>Massarineae</taxon>
        <taxon>Massarinaceae</taxon>
        <taxon>Byssothecium</taxon>
    </lineage>
</organism>
<dbReference type="GO" id="GO:0005634">
    <property type="term" value="C:nucleus"/>
    <property type="evidence" value="ECO:0007669"/>
    <property type="project" value="TreeGrafter"/>
</dbReference>
<feature type="compositionally biased region" description="Basic and acidic residues" evidence="1">
    <location>
        <begin position="247"/>
        <end position="270"/>
    </location>
</feature>
<feature type="compositionally biased region" description="Basic residues" evidence="1">
    <location>
        <begin position="1"/>
        <end position="13"/>
    </location>
</feature>
<sequence length="635" mass="71314">MPPKRPLPRKRQTKINFSTTADPSPRRIIDLSDSNDSDGPSPNPPSKRRRLDSSSKRGRDSGVPVLPNGRGGMFGSSDIDGSDSSSQGTSESEGVVEVVKVEPKGERGKNSKRHKVRKPAIPEESEDEIQAVGTRKARGKQTRRQETPDEDSEDDVQLLSSKKSRGQLKAPDRTRKRRRQAAPIEESGQEEEVIRSTRKRRHRPSTPGDDDLQESQSQEGVELDDEADEKGELKEELAFLQSSPLQDRGRLRSTNTERPKSDREKALEALKKRRAGTNEPSPSATTPGRKKPVIIDSDADSDSDLEIIHEEDPDEGTADEREETEDDEEDGANVHDVFRETNEDEDFIDDEEGLIGAPSDDGPLIPLAFTGLSSAKPRDLFKYAIEWMVQKKINPAFSSDDEIYTLAFRKLDDEVKGLASSKFHSSIWTPDFTRAIKARPDFLVNEIGLGRRTVMEAHCEACNRKNHTATWEVSLTGQPYHKDSLEPISDESDDNSGTDSDTSSALSSRGSEAELNSEKPTYDALGERIPPESKTFTLGSTCKANAQVAHTLYHWRYHLNSWVVDYLVRKGHCTPKKLVKRDKWSVKKRGKYANKIVDEMEEGGEIKKLHRLYKEQVDFALEARNDYKRGWGRRA</sequence>
<dbReference type="PANTHER" id="PTHR14689:SF0">
    <property type="entry name" value="COILED-COIL DOMAIN-CONTAINING PROTEIN 82"/>
    <property type="match status" value="1"/>
</dbReference>
<name>A0A6A5TZN9_9PLEO</name>
<dbReference type="EMBL" id="ML976988">
    <property type="protein sequence ID" value="KAF1957908.1"/>
    <property type="molecule type" value="Genomic_DNA"/>
</dbReference>
<feature type="compositionally biased region" description="Basic and acidic residues" evidence="1">
    <location>
        <begin position="99"/>
        <end position="109"/>
    </location>
</feature>
<dbReference type="Pfam" id="PF13926">
    <property type="entry name" value="DUF4211"/>
    <property type="match status" value="1"/>
</dbReference>
<gene>
    <name evidence="3" type="ORF">CC80DRAFT_491236</name>
</gene>
<keyword evidence="4" id="KW-1185">Reference proteome</keyword>